<sequence>MLRATFSSSAISSASYNPVTGGLHIVFTSGRGYDFCGVPEAVWRGLCSAGSTGTFYNEVIRDHYQC</sequence>
<dbReference type="InterPro" id="IPR025309">
    <property type="entry name" value="KTSC_dom"/>
</dbReference>
<dbReference type="EMBL" id="QRBB01000001">
    <property type="protein sequence ID" value="RDS76817.1"/>
    <property type="molecule type" value="Genomic_DNA"/>
</dbReference>
<keyword evidence="3" id="KW-1185">Reference proteome</keyword>
<feature type="domain" description="KTSC" evidence="1">
    <location>
        <begin position="7"/>
        <end position="64"/>
    </location>
</feature>
<gene>
    <name evidence="2" type="ORF">DL238_03790</name>
</gene>
<dbReference type="AlphaFoldDB" id="A0A395LKE2"/>
<comment type="caution">
    <text evidence="2">The sequence shown here is derived from an EMBL/GenBank/DDBJ whole genome shotgun (WGS) entry which is preliminary data.</text>
</comment>
<evidence type="ECO:0000259" key="1">
    <source>
        <dbReference type="Pfam" id="PF13619"/>
    </source>
</evidence>
<dbReference type="Pfam" id="PF13619">
    <property type="entry name" value="KTSC"/>
    <property type="match status" value="1"/>
</dbReference>
<dbReference type="Proteomes" id="UP000254101">
    <property type="component" value="Unassembled WGS sequence"/>
</dbReference>
<evidence type="ECO:0000313" key="3">
    <source>
        <dbReference type="Proteomes" id="UP000254101"/>
    </source>
</evidence>
<evidence type="ECO:0000313" key="2">
    <source>
        <dbReference type="EMBL" id="RDS76817.1"/>
    </source>
</evidence>
<accession>A0A395LKE2</accession>
<reference evidence="2 3" key="1">
    <citation type="submission" date="2018-07" db="EMBL/GenBank/DDBJ databases">
        <title>Erythrobacter nanhaiensis sp. nov., a novel member of the genus Erythrobacter isolated from the South China Sea.</title>
        <authorList>
            <person name="Chen X."/>
            <person name="Liu J."/>
        </authorList>
    </citation>
    <scope>NUCLEOTIDE SEQUENCE [LARGE SCALE GENOMIC DNA]</scope>
    <source>
        <strain evidence="2 3">S-5</strain>
    </source>
</reference>
<name>A0A395LKE2_9SPHN</name>
<proteinExistence type="predicted"/>
<protein>
    <submittedName>
        <fullName evidence="2">KTSC domain-containing protein</fullName>
    </submittedName>
</protein>
<dbReference type="RefSeq" id="WP_115491039.1">
    <property type="nucleotide sequence ID" value="NZ_JACHWW010000001.1"/>
</dbReference>
<organism evidence="2 3">
    <name type="scientific">Alteriqipengyuania lutimaris</name>
    <dbReference type="NCBI Taxonomy" id="1538146"/>
    <lineage>
        <taxon>Bacteria</taxon>
        <taxon>Pseudomonadati</taxon>
        <taxon>Pseudomonadota</taxon>
        <taxon>Alphaproteobacteria</taxon>
        <taxon>Sphingomonadales</taxon>
        <taxon>Erythrobacteraceae</taxon>
        <taxon>Alteriqipengyuania</taxon>
    </lineage>
</organism>
<dbReference type="OrthoDB" id="8450910at2"/>